<protein>
    <recommendedName>
        <fullName evidence="13">Reelin</fullName>
    </recommendedName>
</protein>
<dbReference type="Gene3D" id="2.60.120.260">
    <property type="entry name" value="Galactose-binding domain-like"/>
    <property type="match status" value="2"/>
</dbReference>
<evidence type="ECO:0000256" key="13">
    <source>
        <dbReference type="ARBA" id="ARBA00023900"/>
    </source>
</evidence>
<name>A0ABQ7SGJ4_PHRPL</name>
<evidence type="ECO:0000256" key="2">
    <source>
        <dbReference type="ARBA" id="ARBA00022473"/>
    </source>
</evidence>
<keyword evidence="6" id="KW-0479">Metal-binding</keyword>
<keyword evidence="5" id="KW-0645">Protease</keyword>
<evidence type="ECO:0000256" key="11">
    <source>
        <dbReference type="ARBA" id="ARBA00022889"/>
    </source>
</evidence>
<dbReference type="InterPro" id="IPR049419">
    <property type="entry name" value="Reelin_subrepeat-B"/>
</dbReference>
<evidence type="ECO:0000256" key="7">
    <source>
        <dbReference type="ARBA" id="ARBA00022801"/>
    </source>
</evidence>
<comment type="caution">
    <text evidence="16">The sequence shown here is derived from an EMBL/GenBank/DDBJ whole genome shotgun (WGS) entry which is preliminary data.</text>
</comment>
<keyword evidence="4" id="KW-0272">Extracellular matrix</keyword>
<organism evidence="16 17">
    <name type="scientific">Phrynosoma platyrhinos</name>
    <name type="common">Desert horned lizard</name>
    <dbReference type="NCBI Taxonomy" id="52577"/>
    <lineage>
        <taxon>Eukaryota</taxon>
        <taxon>Metazoa</taxon>
        <taxon>Chordata</taxon>
        <taxon>Craniata</taxon>
        <taxon>Vertebrata</taxon>
        <taxon>Euteleostomi</taxon>
        <taxon>Lepidosauria</taxon>
        <taxon>Squamata</taxon>
        <taxon>Bifurcata</taxon>
        <taxon>Unidentata</taxon>
        <taxon>Episquamata</taxon>
        <taxon>Toxicofera</taxon>
        <taxon>Iguania</taxon>
        <taxon>Phrynosomatidae</taxon>
        <taxon>Phrynosomatinae</taxon>
        <taxon>Phrynosoma</taxon>
    </lineage>
</organism>
<keyword evidence="7" id="KW-0378">Hydrolase</keyword>
<keyword evidence="3" id="KW-0964">Secreted</keyword>
<evidence type="ECO:0000256" key="9">
    <source>
        <dbReference type="ARBA" id="ARBA00022833"/>
    </source>
</evidence>
<evidence type="ECO:0000313" key="16">
    <source>
        <dbReference type="EMBL" id="KAH0616483.1"/>
    </source>
</evidence>
<evidence type="ECO:0000256" key="4">
    <source>
        <dbReference type="ARBA" id="ARBA00022530"/>
    </source>
</evidence>
<keyword evidence="2" id="KW-0217">Developmental protein</keyword>
<dbReference type="Proteomes" id="UP000826234">
    <property type="component" value="Unassembled WGS sequence"/>
</dbReference>
<reference evidence="16 17" key="1">
    <citation type="journal article" date="2022" name="Gigascience">
        <title>A chromosome-level genome assembly and annotation of the desert horned lizard, Phrynosoma platyrhinos, provides insight into chromosomal rearrangements among reptiles.</title>
        <authorList>
            <person name="Koochekian N."/>
            <person name="Ascanio A."/>
            <person name="Farleigh K."/>
            <person name="Card D.C."/>
            <person name="Schield D.R."/>
            <person name="Castoe T.A."/>
            <person name="Jezkova T."/>
        </authorList>
    </citation>
    <scope>NUCLEOTIDE SEQUENCE [LARGE SCALE GENOMIC DNA]</scope>
    <source>
        <strain evidence="16">NK-2021</strain>
    </source>
</reference>
<comment type="subunit">
    <text evidence="14">Oligomer of disulfide-linked homodimers.</text>
</comment>
<evidence type="ECO:0000256" key="15">
    <source>
        <dbReference type="ARBA" id="ARBA00046064"/>
    </source>
</evidence>
<keyword evidence="8" id="KW-0720">Serine protease</keyword>
<keyword evidence="10" id="KW-0106">Calcium</keyword>
<comment type="similarity">
    <text evidence="12">Belongs to the reelin family.</text>
</comment>
<dbReference type="EMBL" id="JAIPUX010005290">
    <property type="protein sequence ID" value="KAH0616483.1"/>
    <property type="molecule type" value="Genomic_DNA"/>
</dbReference>
<sequence length="255" mass="28432">MKWDIVGAIVGPECGTLESGSSVVFLRDGERKLCTPYMDTTGYGNLRFYFSMGDSEKKGFWSPYIAHKWLQAQGSKDAESSKDRFEIEKFQSTNKRLPNLHITTGGICDAGQGHENDVILYAKIEGRKDHLILDTMTYASYRVPSLVSVVISPELQTPATKFCLKQKNHQGRNKNVWAVDYFHVLPVLPSTVTHMIQFSINLGCGTHQPGNSVSLEFSTNHGRTWSLLHSECLPEICAGSHLPHSTIYASENYSG</sequence>
<keyword evidence="11" id="KW-0130">Cell adhesion</keyword>
<evidence type="ECO:0000256" key="14">
    <source>
        <dbReference type="ARBA" id="ARBA00044961"/>
    </source>
</evidence>
<evidence type="ECO:0000256" key="5">
    <source>
        <dbReference type="ARBA" id="ARBA00022670"/>
    </source>
</evidence>
<keyword evidence="17" id="KW-1185">Reference proteome</keyword>
<keyword evidence="9" id="KW-0862">Zinc</keyword>
<dbReference type="InterPro" id="IPR034968">
    <property type="entry name" value="Reelin"/>
</dbReference>
<evidence type="ECO:0000256" key="12">
    <source>
        <dbReference type="ARBA" id="ARBA00023773"/>
    </source>
</evidence>
<evidence type="ECO:0000313" key="17">
    <source>
        <dbReference type="Proteomes" id="UP000826234"/>
    </source>
</evidence>
<evidence type="ECO:0000256" key="3">
    <source>
        <dbReference type="ARBA" id="ARBA00022525"/>
    </source>
</evidence>
<comment type="function">
    <text evidence="15">Extracellular matrix serine protease secreted by pioneer neurons that plays a role in layering of neurons in the cerebral cortex and cerebellum by coordinating cell positioning during neurodevelopment. Regulates microtubule function in neurons and neuronal migration. Binding to the extracellular domains of lipoprotein receptors VLDLR and LRP8/APOER2 induces tyrosine phosphorylation of DAB1 and modulation of TAU phosphorylation. Affects migration of sympathetic preganglionic neurons in the spinal cord, where it seems to act as a barrier to neuronal migration. Enzymatic activity is important for the modulation of cell adhesion.</text>
</comment>
<evidence type="ECO:0000256" key="10">
    <source>
        <dbReference type="ARBA" id="ARBA00022837"/>
    </source>
</evidence>
<dbReference type="Pfam" id="PF21471">
    <property type="entry name" value="Reelin_subrepeat-B"/>
    <property type="match status" value="1"/>
</dbReference>
<accession>A0ABQ7SGJ4</accession>
<dbReference type="PANTHER" id="PTHR11841:SF1">
    <property type="entry name" value="REELIN"/>
    <property type="match status" value="1"/>
</dbReference>
<proteinExistence type="inferred from homology"/>
<dbReference type="PANTHER" id="PTHR11841">
    <property type="entry name" value="REELIN"/>
    <property type="match status" value="1"/>
</dbReference>
<evidence type="ECO:0000256" key="6">
    <source>
        <dbReference type="ARBA" id="ARBA00022723"/>
    </source>
</evidence>
<comment type="subcellular location">
    <subcellularLocation>
        <location evidence="1">Secreted</location>
        <location evidence="1">Extracellular space</location>
        <location evidence="1">Extracellular matrix</location>
    </subcellularLocation>
</comment>
<evidence type="ECO:0000256" key="1">
    <source>
        <dbReference type="ARBA" id="ARBA00004498"/>
    </source>
</evidence>
<evidence type="ECO:0000256" key="8">
    <source>
        <dbReference type="ARBA" id="ARBA00022825"/>
    </source>
</evidence>
<gene>
    <name evidence="16" type="ORF">JD844_027608</name>
</gene>